<dbReference type="GO" id="GO:0003824">
    <property type="term" value="F:catalytic activity"/>
    <property type="evidence" value="ECO:0007669"/>
    <property type="project" value="InterPro"/>
</dbReference>
<dbReference type="InterPro" id="IPR000120">
    <property type="entry name" value="Amidase"/>
</dbReference>
<dbReference type="PROSITE" id="PS00571">
    <property type="entry name" value="AMIDASES"/>
    <property type="match status" value="1"/>
</dbReference>
<proteinExistence type="inferred from homology"/>
<dbReference type="OrthoDB" id="421993at2759"/>
<comment type="similarity">
    <text evidence="1">Belongs to the amidase family.</text>
</comment>
<organism evidence="3 4">
    <name type="scientific">Thyridium curvatum</name>
    <dbReference type="NCBI Taxonomy" id="1093900"/>
    <lineage>
        <taxon>Eukaryota</taxon>
        <taxon>Fungi</taxon>
        <taxon>Dikarya</taxon>
        <taxon>Ascomycota</taxon>
        <taxon>Pezizomycotina</taxon>
        <taxon>Sordariomycetes</taxon>
        <taxon>Sordariomycetidae</taxon>
        <taxon>Thyridiales</taxon>
        <taxon>Thyridiaceae</taxon>
        <taxon>Thyridium</taxon>
    </lineage>
</organism>
<dbReference type="InterPro" id="IPR036928">
    <property type="entry name" value="AS_sf"/>
</dbReference>
<evidence type="ECO:0000313" key="3">
    <source>
        <dbReference type="EMBL" id="TPX18806.1"/>
    </source>
</evidence>
<dbReference type="InterPro" id="IPR020556">
    <property type="entry name" value="Amidase_CS"/>
</dbReference>
<evidence type="ECO:0000259" key="2">
    <source>
        <dbReference type="Pfam" id="PF01425"/>
    </source>
</evidence>
<evidence type="ECO:0000256" key="1">
    <source>
        <dbReference type="ARBA" id="ARBA00009199"/>
    </source>
</evidence>
<dbReference type="InterPro" id="IPR023631">
    <property type="entry name" value="Amidase_dom"/>
</dbReference>
<dbReference type="Pfam" id="PF01425">
    <property type="entry name" value="Amidase"/>
    <property type="match status" value="1"/>
</dbReference>
<name>A0A507BHG0_9PEZI</name>
<dbReference type="Gene3D" id="3.90.1300.10">
    <property type="entry name" value="Amidase signature (AS) domain"/>
    <property type="match status" value="1"/>
</dbReference>
<dbReference type="InParanoid" id="A0A507BHG0"/>
<dbReference type="STRING" id="1093900.A0A507BHG0"/>
<reference evidence="3 4" key="1">
    <citation type="submission" date="2019-06" db="EMBL/GenBank/DDBJ databases">
        <title>Draft genome sequence of the filamentous fungus Phialemoniopsis curvata isolated from diesel fuel.</title>
        <authorList>
            <person name="Varaljay V.A."/>
            <person name="Lyon W.J."/>
            <person name="Crouch A.L."/>
            <person name="Drake C.E."/>
            <person name="Hollomon J.M."/>
            <person name="Nadeau L.J."/>
            <person name="Nunn H.S."/>
            <person name="Stevenson B.S."/>
            <person name="Bojanowski C.L."/>
            <person name="Crookes-Goodson W.J."/>
        </authorList>
    </citation>
    <scope>NUCLEOTIDE SEQUENCE [LARGE SCALE GENOMIC DNA]</scope>
    <source>
        <strain evidence="3 4">D216</strain>
    </source>
</reference>
<dbReference type="RefSeq" id="XP_031000517.1">
    <property type="nucleotide sequence ID" value="XM_031134220.1"/>
</dbReference>
<feature type="domain" description="Amidase" evidence="2">
    <location>
        <begin position="161"/>
        <end position="585"/>
    </location>
</feature>
<comment type="caution">
    <text evidence="3">The sequence shown here is derived from an EMBL/GenBank/DDBJ whole genome shotgun (WGS) entry which is preliminary data.</text>
</comment>
<evidence type="ECO:0000313" key="4">
    <source>
        <dbReference type="Proteomes" id="UP000319257"/>
    </source>
</evidence>
<dbReference type="SUPFAM" id="SSF75304">
    <property type="entry name" value="Amidase signature (AS) enzymes"/>
    <property type="match status" value="1"/>
</dbReference>
<dbReference type="AlphaFoldDB" id="A0A507BHG0"/>
<dbReference type="Proteomes" id="UP000319257">
    <property type="component" value="Unassembled WGS sequence"/>
</dbReference>
<sequence>MGSLGPPKRRFFNYPRPLKAPDVAHVNKRNPNPPLRGFILVAAVWIMDWIRPVREIIWRNAGFGDLRSLWEYLQDYEPLYDPTVVPLDNGEETDGGASDAAPPTTLAKRTFKFPEANRYYSVEDYHELFLSGELTPTDVANALLPLIRRDTSPKGEHSIAWFDTKVDLVLRAADESTARYKAGRPLGLLDGVPTAVKDEYDMDGYVTTLGSKNDYTGTAVEDDSIASWCVRRLEAEGCVILGKLSMVEFGLDTPGNNPNLGTPPNPYNPAYYTGGSSSGSAYAVAAGLIPIALGSDGGGSIRIPSSFCSVFGLKPSHARISFDPGHNHSYTCCSLGPIAADVRSLAIVYSAIAQPHPSSQWSPELPAPRLLLQPSAAAHTKTLGIPEAWFARAAPAVQQLTRSLLADLVQRRGYRPVPISIPFAHEGQMAHAATILTDAATALAPQICGGLTPTTRILLALGRTTPATDFLLAQKLRRLLAQHLAALWAENPGMLIATPVTACAGWPLRGGRAELRYGVSDGDRTLRSMEYVWLANFCGLPALSVPAGYVVPGDGEDEVAGPDTEGKVPVGLMVAGEWGAERSLLQFGLDAEEVGAERRCRPPIWVDVVERARKGGA</sequence>
<dbReference type="EMBL" id="SKBQ01000108">
    <property type="protein sequence ID" value="TPX18806.1"/>
    <property type="molecule type" value="Genomic_DNA"/>
</dbReference>
<dbReference type="GeneID" id="41978932"/>
<protein>
    <recommendedName>
        <fullName evidence="2">Amidase domain-containing protein</fullName>
    </recommendedName>
</protein>
<accession>A0A507BHG0</accession>
<keyword evidence="4" id="KW-1185">Reference proteome</keyword>
<gene>
    <name evidence="3" type="ORF">E0L32_011485</name>
</gene>
<dbReference type="PANTHER" id="PTHR11895:SF67">
    <property type="entry name" value="AMIDASE DOMAIN-CONTAINING PROTEIN"/>
    <property type="match status" value="1"/>
</dbReference>
<dbReference type="PANTHER" id="PTHR11895">
    <property type="entry name" value="TRANSAMIDASE"/>
    <property type="match status" value="1"/>
</dbReference>